<dbReference type="HOGENOM" id="CLU_2195317_0_0_9"/>
<keyword evidence="1" id="KW-0812">Transmembrane</keyword>
<keyword evidence="1" id="KW-1133">Transmembrane helix</keyword>
<reference evidence="2 3" key="1">
    <citation type="journal article" date="2003" name="Mol. Microbiol.">
        <title>Genome-based analysis of virulence genes in a non-biofilm-forming Staphylococcus epidermidis strain (ATCC 12228).</title>
        <authorList>
            <person name="Zhang Y.Q."/>
            <person name="Ren S.X."/>
            <person name="Li H.L."/>
            <person name="Wang Y.X."/>
            <person name="Fu G."/>
            <person name="Yang J."/>
            <person name="Qin Z.Q."/>
            <person name="Miao Y.G."/>
            <person name="Wang W.Y."/>
            <person name="Chen R.S."/>
            <person name="Shen Y."/>
            <person name="Chen Z."/>
            <person name="Yuan Z.H."/>
            <person name="Zhao G.P."/>
            <person name="Qu D."/>
            <person name="Danchin A."/>
            <person name="Wen Y.M."/>
        </authorList>
    </citation>
    <scope>NUCLEOTIDE SEQUENCE [LARGE SCALE GENOMIC DNA]</scope>
    <source>
        <strain evidence="3">ATCC 12228 / FDA PCI 1200</strain>
    </source>
</reference>
<dbReference type="EMBL" id="AE015929">
    <property type="protein sequence ID" value="AAO05091.1"/>
    <property type="molecule type" value="Genomic_DNA"/>
</dbReference>
<proteinExistence type="predicted"/>
<sequence>MKSEEKPNVYHVPKGYDSKIVVKGLVAFKTLLLWLGFVALGYQVSKYFNLDGIMKLITIIFHMVIGIVLLTPRISHPDRPTYQILIHIILERDNNKYSSIDINQYRKI</sequence>
<feature type="transmembrane region" description="Helical" evidence="1">
    <location>
        <begin position="52"/>
        <end position="70"/>
    </location>
</feature>
<gene>
    <name evidence="2" type="ordered locus">SE_1492</name>
</gene>
<accession>A0A0H2VH88</accession>
<keyword evidence="1" id="KW-0472">Membrane</keyword>
<dbReference type="PATRIC" id="fig|176280.10.peg.1455"/>
<evidence type="ECO:0008006" key="4">
    <source>
        <dbReference type="Google" id="ProtNLM"/>
    </source>
</evidence>
<dbReference type="Proteomes" id="UP000001411">
    <property type="component" value="Chromosome"/>
</dbReference>
<organism evidence="2 3">
    <name type="scientific">Staphylococcus epidermidis (strain ATCC 12228 / FDA PCI 1200)</name>
    <dbReference type="NCBI Taxonomy" id="176280"/>
    <lineage>
        <taxon>Bacteria</taxon>
        <taxon>Bacillati</taxon>
        <taxon>Bacillota</taxon>
        <taxon>Bacilli</taxon>
        <taxon>Bacillales</taxon>
        <taxon>Staphylococcaceae</taxon>
        <taxon>Staphylococcus</taxon>
    </lineage>
</organism>
<dbReference type="RefSeq" id="WP_002484394.1">
    <property type="nucleotide sequence ID" value="NC_004461.1"/>
</dbReference>
<evidence type="ECO:0000256" key="1">
    <source>
        <dbReference type="SAM" id="Phobius"/>
    </source>
</evidence>
<dbReference type="AlphaFoldDB" id="A0A0H2VH88"/>
<evidence type="ECO:0000313" key="2">
    <source>
        <dbReference type="EMBL" id="AAO05091.1"/>
    </source>
</evidence>
<protein>
    <recommendedName>
        <fullName evidence="4">Conjugal transfer protein</fullName>
    </recommendedName>
</protein>
<feature type="transmembrane region" description="Helical" evidence="1">
    <location>
        <begin position="20"/>
        <end position="40"/>
    </location>
</feature>
<dbReference type="KEGG" id="sep:SE_1492"/>
<name>A0A0H2VH88_STAES</name>
<evidence type="ECO:0000313" key="3">
    <source>
        <dbReference type="Proteomes" id="UP000001411"/>
    </source>
</evidence>
<dbReference type="OrthoDB" id="9863603at2"/>